<dbReference type="PROSITE" id="PS50005">
    <property type="entry name" value="TPR"/>
    <property type="match status" value="1"/>
</dbReference>
<dbReference type="SMART" id="SM00028">
    <property type="entry name" value="TPR"/>
    <property type="match status" value="6"/>
</dbReference>
<dbReference type="Pfam" id="PF13181">
    <property type="entry name" value="TPR_8"/>
    <property type="match status" value="1"/>
</dbReference>
<dbReference type="InterPro" id="IPR019734">
    <property type="entry name" value="TPR_rpt"/>
</dbReference>
<dbReference type="AlphaFoldDB" id="A0A6M8B269"/>
<accession>A0A6M8B269</accession>
<dbReference type="RefSeq" id="WP_172353534.1">
    <property type="nucleotide sequence ID" value="NZ_CP053661.1"/>
</dbReference>
<dbReference type="InterPro" id="IPR011990">
    <property type="entry name" value="TPR-like_helical_dom_sf"/>
</dbReference>
<evidence type="ECO:0000313" key="2">
    <source>
        <dbReference type="EMBL" id="QKD81119.1"/>
    </source>
</evidence>
<proteinExistence type="predicted"/>
<dbReference type="EMBL" id="CP053661">
    <property type="protein sequence ID" value="QKD81119.1"/>
    <property type="molecule type" value="Genomic_DNA"/>
</dbReference>
<keyword evidence="3" id="KW-1185">Reference proteome</keyword>
<feature type="repeat" description="TPR" evidence="1">
    <location>
        <begin position="752"/>
        <end position="785"/>
    </location>
</feature>
<name>A0A6M8B269_9CYAN</name>
<organism evidence="2 3">
    <name type="scientific">Thermoleptolyngbya sichuanensis A183</name>
    <dbReference type="NCBI Taxonomy" id="2737172"/>
    <lineage>
        <taxon>Bacteria</taxon>
        <taxon>Bacillati</taxon>
        <taxon>Cyanobacteriota</taxon>
        <taxon>Cyanophyceae</taxon>
        <taxon>Oculatellales</taxon>
        <taxon>Oculatellaceae</taxon>
        <taxon>Thermoleptolyngbya</taxon>
        <taxon>Thermoleptolyngbya sichuanensis</taxon>
    </lineage>
</organism>
<gene>
    <name evidence="2" type="ORF">HPC62_02065</name>
</gene>
<dbReference type="SUPFAM" id="SSF52540">
    <property type="entry name" value="P-loop containing nucleoside triphosphate hydrolases"/>
    <property type="match status" value="1"/>
</dbReference>
<dbReference type="Gene3D" id="3.40.50.300">
    <property type="entry name" value="P-loop containing nucleotide triphosphate hydrolases"/>
    <property type="match status" value="1"/>
</dbReference>
<dbReference type="InterPro" id="IPR027417">
    <property type="entry name" value="P-loop_NTPase"/>
</dbReference>
<dbReference type="SUPFAM" id="SSF48452">
    <property type="entry name" value="TPR-like"/>
    <property type="match status" value="2"/>
</dbReference>
<dbReference type="KEGG" id="theu:HPC62_02065"/>
<reference evidence="2 3" key="1">
    <citation type="submission" date="2020-05" db="EMBL/GenBank/DDBJ databases">
        <title>Complete genome sequence of of a novel Thermoleptolyngbya strain isolated from hot springs of Ganzi, Sichuan China.</title>
        <authorList>
            <person name="Tang J."/>
            <person name="Daroch M."/>
            <person name="Li L."/>
            <person name="Waleron K."/>
            <person name="Waleron M."/>
            <person name="Waleron M."/>
        </authorList>
    </citation>
    <scope>NUCLEOTIDE SEQUENCE [LARGE SCALE GENOMIC DNA]</scope>
    <source>
        <strain evidence="2 3">PKUAC-SCTA183</strain>
    </source>
</reference>
<dbReference type="PANTHER" id="PTHR47691">
    <property type="entry name" value="REGULATOR-RELATED"/>
    <property type="match status" value="1"/>
</dbReference>
<protein>
    <submittedName>
        <fullName evidence="2">Uncharacterized protein</fullName>
    </submittedName>
</protein>
<sequence length="801" mass="90847">MAVLSRRERGRILTQTGFDRIWQAVCLRFPGDRPTYAAIARCTEPGNPNGHTAEYLSPETISRILRPWLDQQRDQLRGVDARSLEQLFRAFGLTLQPDDHQSAQAVADEAATDPNFVGREEAIADLDGLLSRGFKIIVIQARAGIGKTTLARNYLQQKFGAVLEFPIAKATKDIAPVEALLEEKLRQLGEEPGREFFVSLDRLKRKLQGDSQSDPYGNRLGILIDNLEPALDPDGRFIEPHRRYVELLNVLADPSVQSTTLITSRERLHEYMVSVQHYPLRGLALPAWEKVFQNRGLRCVDTPAMQALHRAHGGNAKSMDLIGSSIAEDFAGDVAAYWRVNQTNLLSHCELEDQVNQQFNRLQELSPDAYNLLCRMGCYRYQDVPTVPIEGLFCLLWDVPESRHRRVVRALQDRSLVECEQERYWLHPVIRAQALDRLASTPDYATAHRHAAEFWTERVTTIITQDDVQTALEAYYHYIDRGDHEAAADVIIQKRPNRWGTNESLGRSLYKRGLLSQAEEVILAVVDRLPDSYRRARLYGILGAVYYYSSDNIHEAVRCCQKARAIAQSVLQTPPDDDTAFKLRLVEINALLTIGICQIALGEYEAGMAAHSQVEQLCQPLTDARYRRSVLFYIAYLHLRLGNRKAARNIADDLYTAVEQLGDHQLPSWVTEYRLFFLGLTYRELGEIQRSRLLYHRVLDFGERSAYGQATSKALYGDAALDTEEGRYDQAVAKHQASIQYLRDVGAKYDLAEAYYQQGLTYRAMGDTHRSEESFQAAIALFQKTDAPKQVAKVQRAIDGS</sequence>
<evidence type="ECO:0000256" key="1">
    <source>
        <dbReference type="PROSITE-ProRule" id="PRU00339"/>
    </source>
</evidence>
<evidence type="ECO:0000313" key="3">
    <source>
        <dbReference type="Proteomes" id="UP000505210"/>
    </source>
</evidence>
<keyword evidence="1" id="KW-0802">TPR repeat</keyword>
<dbReference type="Proteomes" id="UP000505210">
    <property type="component" value="Chromosome"/>
</dbReference>
<dbReference type="PANTHER" id="PTHR47691:SF3">
    <property type="entry name" value="HTH-TYPE TRANSCRIPTIONAL REGULATOR RV0890C-RELATED"/>
    <property type="match status" value="1"/>
</dbReference>
<dbReference type="Gene3D" id="1.25.40.10">
    <property type="entry name" value="Tetratricopeptide repeat domain"/>
    <property type="match status" value="2"/>
</dbReference>